<accession>A0A061SI97</accession>
<proteinExistence type="predicted"/>
<dbReference type="EMBL" id="GBEZ01000910">
    <property type="protein sequence ID" value="JAC84013.1"/>
    <property type="molecule type" value="Transcribed_RNA"/>
</dbReference>
<sequence length="119" mass="13670">MNFLKRLKNFFLPSGESEDISSYSDTSADQCRSGFRKACVTTVRKEPLLQDSTPTEPARVQGLDWFALKLKQDRDGDIADEFIELERRGGGRKPRRLEKGMRPAMVRRLYLQDGKLVCE</sequence>
<name>A0A061SI97_9CHLO</name>
<organism evidence="1">
    <name type="scientific">Tetraselmis sp. GSL018</name>
    <dbReference type="NCBI Taxonomy" id="582737"/>
    <lineage>
        <taxon>Eukaryota</taxon>
        <taxon>Viridiplantae</taxon>
        <taxon>Chlorophyta</taxon>
        <taxon>core chlorophytes</taxon>
        <taxon>Chlorodendrophyceae</taxon>
        <taxon>Chlorodendrales</taxon>
        <taxon>Chlorodendraceae</taxon>
        <taxon>Tetraselmis</taxon>
    </lineage>
</organism>
<gene>
    <name evidence="1" type="ORF">TSPGSL018_1959</name>
</gene>
<dbReference type="AlphaFoldDB" id="A0A061SI97"/>
<reference evidence="1" key="1">
    <citation type="submission" date="2014-05" db="EMBL/GenBank/DDBJ databases">
        <title>The transcriptome of the halophilic microalga Tetraselmis sp. GSL018 isolated from the Great Salt Lake, Utah.</title>
        <authorList>
            <person name="Jinkerson R.E."/>
            <person name="D'Adamo S."/>
            <person name="Posewitz M.C."/>
        </authorList>
    </citation>
    <scope>NUCLEOTIDE SEQUENCE</scope>
    <source>
        <strain evidence="1">GSL018</strain>
    </source>
</reference>
<evidence type="ECO:0000313" key="1">
    <source>
        <dbReference type="EMBL" id="JAC84013.1"/>
    </source>
</evidence>
<protein>
    <submittedName>
        <fullName evidence="1">Uncharacterized protein</fullName>
    </submittedName>
</protein>